<dbReference type="Gene3D" id="3.50.50.60">
    <property type="entry name" value="FAD/NAD(P)-binding domain"/>
    <property type="match status" value="2"/>
</dbReference>
<keyword evidence="1" id="KW-0560">Oxidoreductase</keyword>
<dbReference type="AlphaFoldDB" id="A0A5C5RCS5"/>
<dbReference type="Proteomes" id="UP000317291">
    <property type="component" value="Unassembled WGS sequence"/>
</dbReference>
<comment type="caution">
    <text evidence="3">The sequence shown here is derived from an EMBL/GenBank/DDBJ whole genome shotgun (WGS) entry which is preliminary data.</text>
</comment>
<dbReference type="SUPFAM" id="SSF51905">
    <property type="entry name" value="FAD/NAD(P)-binding domain"/>
    <property type="match status" value="1"/>
</dbReference>
<dbReference type="Gene3D" id="3.30.9.10">
    <property type="entry name" value="D-Amino Acid Oxidase, subunit A, domain 2"/>
    <property type="match status" value="1"/>
</dbReference>
<sequence>MVTTVVLGGGVVGLSTAWSLRRRGEEVIVLERNAIGESASAVNAGWVTPSLSTPLASPGVLTLGLKHALHRDGALSIRPKLDGEWIKWLWNFMRAAQPAAYRDGVRALLHLNAHTLDLFDEMHDDGVSFEMHKSGLLALARTPDGLGWFTQLFDQLIPLGFTGNIEYLSGDEAREREPAVGPGVSAAAHTSVDRHVNPDILLRGLHERIAEMGVLVREHTAARKIIFTGTRWMIDTADETVSADNVVVALGAATNAVLRPLGVALPLAGAKGYSIDLRGVGTPPEYSLYLMESKLGVSPYNDAVRIAGAFELPAQDDEITGRRIRSLVEQARPYLSGWTPDVDVDVSVGRAGLRPSTPDSLPFIGPVPGRDGLFVAAGHGMLGVTLAPATAEGIAEVITTKRVPSHLLPFQLAGRI</sequence>
<dbReference type="EMBL" id="VIGW01000002">
    <property type="protein sequence ID" value="TWS20877.1"/>
    <property type="molecule type" value="Genomic_DNA"/>
</dbReference>
<keyword evidence="4" id="KW-1185">Reference proteome</keyword>
<dbReference type="InterPro" id="IPR006076">
    <property type="entry name" value="FAD-dep_OxRdtase"/>
</dbReference>
<gene>
    <name evidence="3" type="ORF">FK529_06055</name>
</gene>
<dbReference type="PANTHER" id="PTHR13847">
    <property type="entry name" value="SARCOSINE DEHYDROGENASE-RELATED"/>
    <property type="match status" value="1"/>
</dbReference>
<dbReference type="Pfam" id="PF01266">
    <property type="entry name" value="DAO"/>
    <property type="match status" value="1"/>
</dbReference>
<evidence type="ECO:0000256" key="1">
    <source>
        <dbReference type="ARBA" id="ARBA00023002"/>
    </source>
</evidence>
<organism evidence="3 4">
    <name type="scientific">Tsukamurella asaccharolytica</name>
    <dbReference type="NCBI Taxonomy" id="2592067"/>
    <lineage>
        <taxon>Bacteria</taxon>
        <taxon>Bacillati</taxon>
        <taxon>Actinomycetota</taxon>
        <taxon>Actinomycetes</taxon>
        <taxon>Mycobacteriales</taxon>
        <taxon>Tsukamurellaceae</taxon>
        <taxon>Tsukamurella</taxon>
    </lineage>
</organism>
<feature type="domain" description="FAD dependent oxidoreductase" evidence="2">
    <location>
        <begin position="5"/>
        <end position="396"/>
    </location>
</feature>
<dbReference type="GO" id="GO:0005737">
    <property type="term" value="C:cytoplasm"/>
    <property type="evidence" value="ECO:0007669"/>
    <property type="project" value="TreeGrafter"/>
</dbReference>
<dbReference type="PANTHER" id="PTHR13847:SF289">
    <property type="entry name" value="GLYCINE OXIDASE"/>
    <property type="match status" value="1"/>
</dbReference>
<evidence type="ECO:0000313" key="3">
    <source>
        <dbReference type="EMBL" id="TWS20877.1"/>
    </source>
</evidence>
<dbReference type="GO" id="GO:0016491">
    <property type="term" value="F:oxidoreductase activity"/>
    <property type="evidence" value="ECO:0007669"/>
    <property type="project" value="UniProtKB-KW"/>
</dbReference>
<dbReference type="InterPro" id="IPR036188">
    <property type="entry name" value="FAD/NAD-bd_sf"/>
</dbReference>
<name>A0A5C5RCS5_9ACTN</name>
<evidence type="ECO:0000259" key="2">
    <source>
        <dbReference type="Pfam" id="PF01266"/>
    </source>
</evidence>
<protein>
    <submittedName>
        <fullName evidence="3">FAD-dependent oxidoreductase</fullName>
    </submittedName>
</protein>
<proteinExistence type="predicted"/>
<accession>A0A5C5RCS5</accession>
<reference evidence="3 4" key="1">
    <citation type="submission" date="2019-06" db="EMBL/GenBank/DDBJ databases">
        <title>Tsukamurella conjunctivitidis sp. nov., Tsukamurella assacharolytica sp. nov. and Tsukamurella sputae sp. nov. isolated from patients with conjunctivitis, bacteraemia (lymphoma) and respiratory infection (sputum) in Hong Kong.</title>
        <authorList>
            <person name="Teng J.L.L."/>
            <person name="Lee H.H."/>
            <person name="Fong J.Y.H."/>
            <person name="Fok K.M.N."/>
            <person name="Lau S.K.P."/>
            <person name="Woo P.C.Y."/>
        </authorList>
    </citation>
    <scope>NUCLEOTIDE SEQUENCE [LARGE SCALE GENOMIC DNA]</scope>
    <source>
        <strain evidence="3 4">HKU71</strain>
    </source>
</reference>
<evidence type="ECO:0000313" key="4">
    <source>
        <dbReference type="Proteomes" id="UP000317291"/>
    </source>
</evidence>